<accession>A0AAD7SP07</accession>
<organism evidence="2 3">
    <name type="scientific">Aldrovandia affinis</name>
    <dbReference type="NCBI Taxonomy" id="143900"/>
    <lineage>
        <taxon>Eukaryota</taxon>
        <taxon>Metazoa</taxon>
        <taxon>Chordata</taxon>
        <taxon>Craniata</taxon>
        <taxon>Vertebrata</taxon>
        <taxon>Euteleostomi</taxon>
        <taxon>Actinopterygii</taxon>
        <taxon>Neopterygii</taxon>
        <taxon>Teleostei</taxon>
        <taxon>Notacanthiformes</taxon>
        <taxon>Halosauridae</taxon>
        <taxon>Aldrovandia</taxon>
    </lineage>
</organism>
<keyword evidence="3" id="KW-1185">Reference proteome</keyword>
<reference evidence="2" key="1">
    <citation type="journal article" date="2023" name="Science">
        <title>Genome structures resolve the early diversification of teleost fishes.</title>
        <authorList>
            <person name="Parey E."/>
            <person name="Louis A."/>
            <person name="Montfort J."/>
            <person name="Bouchez O."/>
            <person name="Roques C."/>
            <person name="Iampietro C."/>
            <person name="Lluch J."/>
            <person name="Castinel A."/>
            <person name="Donnadieu C."/>
            <person name="Desvignes T."/>
            <person name="Floi Bucao C."/>
            <person name="Jouanno E."/>
            <person name="Wen M."/>
            <person name="Mejri S."/>
            <person name="Dirks R."/>
            <person name="Jansen H."/>
            <person name="Henkel C."/>
            <person name="Chen W.J."/>
            <person name="Zahm M."/>
            <person name="Cabau C."/>
            <person name="Klopp C."/>
            <person name="Thompson A.W."/>
            <person name="Robinson-Rechavi M."/>
            <person name="Braasch I."/>
            <person name="Lecointre G."/>
            <person name="Bobe J."/>
            <person name="Postlethwait J.H."/>
            <person name="Berthelot C."/>
            <person name="Roest Crollius H."/>
            <person name="Guiguen Y."/>
        </authorList>
    </citation>
    <scope>NUCLEOTIDE SEQUENCE</scope>
    <source>
        <strain evidence="2">NC1722</strain>
    </source>
</reference>
<sequence length="122" mass="13211">MSITPPLRREMCETSPSGTGGGSQPNYPSLQTPSRQGNHMWPPAAHQRPPDSPSMGPESTRSSSPAMLQSWPSQSPLTAPGSDRSDSIRHLHTAMLSKSEVQATPFTKDEIIHYPDAVGMEM</sequence>
<name>A0AAD7SP07_9TELE</name>
<comment type="caution">
    <text evidence="2">The sequence shown here is derived from an EMBL/GenBank/DDBJ whole genome shotgun (WGS) entry which is preliminary data.</text>
</comment>
<feature type="region of interest" description="Disordered" evidence="1">
    <location>
        <begin position="1"/>
        <end position="93"/>
    </location>
</feature>
<dbReference type="AlphaFoldDB" id="A0AAD7SP07"/>
<protein>
    <submittedName>
        <fullName evidence="2">Uncharacterized protein</fullName>
    </submittedName>
</protein>
<dbReference type="Proteomes" id="UP001221898">
    <property type="component" value="Unassembled WGS sequence"/>
</dbReference>
<evidence type="ECO:0000313" key="2">
    <source>
        <dbReference type="EMBL" id="KAJ8405953.1"/>
    </source>
</evidence>
<evidence type="ECO:0000256" key="1">
    <source>
        <dbReference type="SAM" id="MobiDB-lite"/>
    </source>
</evidence>
<evidence type="ECO:0000313" key="3">
    <source>
        <dbReference type="Proteomes" id="UP001221898"/>
    </source>
</evidence>
<dbReference type="EMBL" id="JAINUG010000045">
    <property type="protein sequence ID" value="KAJ8405953.1"/>
    <property type="molecule type" value="Genomic_DNA"/>
</dbReference>
<gene>
    <name evidence="2" type="ORF">AAFF_G00308410</name>
</gene>
<feature type="compositionally biased region" description="Polar residues" evidence="1">
    <location>
        <begin position="24"/>
        <end position="37"/>
    </location>
</feature>
<proteinExistence type="predicted"/>
<feature type="compositionally biased region" description="Polar residues" evidence="1">
    <location>
        <begin position="57"/>
        <end position="77"/>
    </location>
</feature>